<dbReference type="GO" id="GO:0005635">
    <property type="term" value="C:nuclear envelope"/>
    <property type="evidence" value="ECO:0007669"/>
    <property type="project" value="TreeGrafter"/>
</dbReference>
<dbReference type="GO" id="GO:0005829">
    <property type="term" value="C:cytosol"/>
    <property type="evidence" value="ECO:0007669"/>
    <property type="project" value="TreeGrafter"/>
</dbReference>
<evidence type="ECO:0000256" key="1">
    <source>
        <dbReference type="ARBA" id="ARBA00004123"/>
    </source>
</evidence>
<gene>
    <name evidence="9" type="ORF">MHUMG1_05286</name>
</gene>
<evidence type="ECO:0000259" key="8">
    <source>
        <dbReference type="Pfam" id="PF08506"/>
    </source>
</evidence>
<feature type="domain" description="Exportin-2 central" evidence="8">
    <location>
        <begin position="439"/>
        <end position="543"/>
    </location>
</feature>
<evidence type="ECO:0000256" key="4">
    <source>
        <dbReference type="ARBA" id="ARBA00022490"/>
    </source>
</evidence>
<dbReference type="PANTHER" id="PTHR10997">
    <property type="entry name" value="IMPORTIN-7, 8, 11"/>
    <property type="match status" value="1"/>
</dbReference>
<dbReference type="InterPro" id="IPR016024">
    <property type="entry name" value="ARM-type_fold"/>
</dbReference>
<keyword evidence="6" id="KW-0539">Nucleus</keyword>
<dbReference type="AlphaFoldDB" id="A0A9P8MAU4"/>
<dbReference type="Proteomes" id="UP000764110">
    <property type="component" value="Unassembled WGS sequence"/>
</dbReference>
<keyword evidence="10" id="KW-1185">Reference proteome</keyword>
<dbReference type="Gene3D" id="1.25.10.10">
    <property type="entry name" value="Leucine-rich Repeat Variant"/>
    <property type="match status" value="1"/>
</dbReference>
<evidence type="ECO:0000256" key="6">
    <source>
        <dbReference type="ARBA" id="ARBA00023242"/>
    </source>
</evidence>
<feature type="compositionally biased region" description="Acidic residues" evidence="7">
    <location>
        <begin position="1005"/>
        <end position="1030"/>
    </location>
</feature>
<evidence type="ECO:0000256" key="3">
    <source>
        <dbReference type="ARBA" id="ARBA00022448"/>
    </source>
</evidence>
<keyword evidence="5" id="KW-0653">Protein transport</keyword>
<reference evidence="9 10" key="1">
    <citation type="submission" date="2020-07" db="EMBL/GenBank/DDBJ databases">
        <title>Metarhizium humberi genome.</title>
        <authorList>
            <person name="Lysoe E."/>
        </authorList>
    </citation>
    <scope>NUCLEOTIDE SEQUENCE [LARGE SCALE GENOMIC DNA]</scope>
    <source>
        <strain evidence="9 10">ESALQ1638</strain>
    </source>
</reference>
<dbReference type="FunFam" id="1.25.10.10:FF:000244">
    <property type="entry name" value="Nonsense-mediated mRNA decay protein"/>
    <property type="match status" value="1"/>
</dbReference>
<sequence>MPATSQHGDQWHLSPAPCGLHYPPPLALAFSSLPTARGPAFPRARFGCALLAALPASVSGLSVSGSFPGLKCLAIFIPFCQLIVARTPTLLPTPTPAIAVDAPPSSSALLTDHKSYPTTRELPRRHFQLVSTPNSTSPNTAALEPQYGYRRAPGPALGQLVDRCRQQTTGRAAVETDEKARVRDRLVPLLAASEGAVRQQLIPVLQRILQCDFPSRWPRFMDFTTELLNTNTPSSVLAGLQCLLAICRAFRYKSNDTHDRAQFDTIVENSFPRLLAICNELVNQESDEAGEMLHLALKSYKHATWLELSNHLRQQQVNIAWCTVFLQTVAKAAPANAMQGDSFDREKHHWWKAKKWAFFNLNRLFIRHGNPASPGKGDEAAQFAKNFINTIAPEILKHYLQEIEKWVAKTSWLSRPCLSYVIVFLDESVRPKEMWTHLKAHLTNLVTHFIFPVMCLSDEDAEQFDEEPEEYLHRKLNYFEEASAPDVAATNFLVNLTKNRRKETFEILKFVNAVVNEYEQAPDDKKNHIAKEGALRMIATLAPVILSKKSPIADQVEYFLVRYVFPDFTSSQGYLRARACDTIEKFEQLNFQDQNNLLTIYRHILDCMADPALPVRVTAALALQPLIRHDVIRSSMQQSIPTIMQQLLKLANEVDIDALANVMEDFVEIFATELTPFAVALCEQLRDTYLRIVRELLEKESKAGEDGELYADYDDKSITALGVLQTIGTLILTLESTPDVLLHIEAVLMPVIKVTLENKLYDLYNEVFEIIDSCTFAAKGISPNMWQAFELIHTTFKAGAEYYLEDMLPALDNFVQYGTPQLIQKPEYIQALYSMVADMFTDQVQGGVERICACKLAEAMMLSLRGHIDSCVEGFINMAMGILATQEVKIKSYKIHLMEMIINSIHYNPLLTLQVLENKSWTNRFFSLWFGSMTSFSRVHDKKLCIVAISALLGVSHEQVPASVSVGWPRLLQGITELFRTLPNAMKNREEALRDDFHLETTYDYGEEDEWDDNEADWNGEGEENNEEEPVESKDESKAYLEFLNDEAQKYSRAIEDVDDDELGEDSVLLDSPLDKVEPYQLFKATLLKMQQEQPQFYSSLASHLSAEEQNLLQTIMVKADEVAAQQAQQAQQEQLLAQQQAQAAGGATAS</sequence>
<name>A0A9P8MAU4_9HYPO</name>
<feature type="region of interest" description="Disordered" evidence="7">
    <location>
        <begin position="1004"/>
        <end position="1036"/>
    </location>
</feature>
<evidence type="ECO:0000256" key="5">
    <source>
        <dbReference type="ARBA" id="ARBA00022927"/>
    </source>
</evidence>
<comment type="subcellular location">
    <subcellularLocation>
        <location evidence="2">Cytoplasm</location>
    </subcellularLocation>
    <subcellularLocation>
        <location evidence="1">Nucleus</location>
    </subcellularLocation>
</comment>
<evidence type="ECO:0000313" key="9">
    <source>
        <dbReference type="EMBL" id="KAH0596978.1"/>
    </source>
</evidence>
<proteinExistence type="predicted"/>
<dbReference type="SUPFAM" id="SSF48371">
    <property type="entry name" value="ARM repeat"/>
    <property type="match status" value="1"/>
</dbReference>
<dbReference type="GO" id="GO:0006606">
    <property type="term" value="P:protein import into nucleus"/>
    <property type="evidence" value="ECO:0007669"/>
    <property type="project" value="TreeGrafter"/>
</dbReference>
<dbReference type="EMBL" id="JACEFI010000008">
    <property type="protein sequence ID" value="KAH0596978.1"/>
    <property type="molecule type" value="Genomic_DNA"/>
</dbReference>
<comment type="caution">
    <text evidence="9">The sequence shown here is derived from an EMBL/GenBank/DDBJ whole genome shotgun (WGS) entry which is preliminary data.</text>
</comment>
<dbReference type="InterPro" id="IPR011989">
    <property type="entry name" value="ARM-like"/>
</dbReference>
<evidence type="ECO:0000313" key="10">
    <source>
        <dbReference type="Proteomes" id="UP000764110"/>
    </source>
</evidence>
<dbReference type="Pfam" id="PF08506">
    <property type="entry name" value="Cse1"/>
    <property type="match status" value="1"/>
</dbReference>
<evidence type="ECO:0000256" key="7">
    <source>
        <dbReference type="SAM" id="MobiDB-lite"/>
    </source>
</evidence>
<keyword evidence="3" id="KW-0813">Transport</keyword>
<dbReference type="InterPro" id="IPR013713">
    <property type="entry name" value="XPO2_central"/>
</dbReference>
<protein>
    <recommendedName>
        <fullName evidence="8">Exportin-2 central domain-containing protein</fullName>
    </recommendedName>
</protein>
<keyword evidence="4" id="KW-0963">Cytoplasm</keyword>
<dbReference type="PANTHER" id="PTHR10997:SF18">
    <property type="entry name" value="D-IMPORTIN 7_RANBP7"/>
    <property type="match status" value="1"/>
</dbReference>
<organism evidence="9 10">
    <name type="scientific">Metarhizium humberi</name>
    <dbReference type="NCBI Taxonomy" id="2596975"/>
    <lineage>
        <taxon>Eukaryota</taxon>
        <taxon>Fungi</taxon>
        <taxon>Dikarya</taxon>
        <taxon>Ascomycota</taxon>
        <taxon>Pezizomycotina</taxon>
        <taxon>Sordariomycetes</taxon>
        <taxon>Hypocreomycetidae</taxon>
        <taxon>Hypocreales</taxon>
        <taxon>Clavicipitaceae</taxon>
        <taxon>Metarhizium</taxon>
    </lineage>
</organism>
<evidence type="ECO:0000256" key="2">
    <source>
        <dbReference type="ARBA" id="ARBA00004496"/>
    </source>
</evidence>
<accession>A0A9P8MAU4</accession>